<dbReference type="InterPro" id="IPR051533">
    <property type="entry name" value="WaaL-like"/>
</dbReference>
<evidence type="ECO:0000256" key="1">
    <source>
        <dbReference type="ARBA" id="ARBA00004141"/>
    </source>
</evidence>
<feature type="domain" description="O-antigen ligase-related" evidence="6">
    <location>
        <begin position="191"/>
        <end position="315"/>
    </location>
</feature>
<feature type="transmembrane region" description="Helical" evidence="5">
    <location>
        <begin position="229"/>
        <end position="250"/>
    </location>
</feature>
<keyword evidence="2 5" id="KW-0812">Transmembrane</keyword>
<evidence type="ECO:0000259" key="6">
    <source>
        <dbReference type="Pfam" id="PF04932"/>
    </source>
</evidence>
<dbReference type="EMBL" id="LZEU01000001">
    <property type="protein sequence ID" value="MBC9249154.1"/>
    <property type="molecule type" value="Genomic_DNA"/>
</dbReference>
<dbReference type="InterPro" id="IPR007016">
    <property type="entry name" value="O-antigen_ligase-rel_domated"/>
</dbReference>
<feature type="transmembrane region" description="Helical" evidence="5">
    <location>
        <begin position="306"/>
        <end position="326"/>
    </location>
</feature>
<organism evidence="7 8">
    <name type="scientific">Aquipseudomonas alcaligenes</name>
    <name type="common">Pseudomonas alcaligenes</name>
    <dbReference type="NCBI Taxonomy" id="43263"/>
    <lineage>
        <taxon>Bacteria</taxon>
        <taxon>Pseudomonadati</taxon>
        <taxon>Pseudomonadota</taxon>
        <taxon>Gammaproteobacteria</taxon>
        <taxon>Pseudomonadales</taxon>
        <taxon>Pseudomonadaceae</taxon>
        <taxon>Aquipseudomonas</taxon>
    </lineage>
</organism>
<comment type="subcellular location">
    <subcellularLocation>
        <location evidence="1">Membrane</location>
        <topology evidence="1">Multi-pass membrane protein</topology>
    </subcellularLocation>
</comment>
<dbReference type="PANTHER" id="PTHR37422">
    <property type="entry name" value="TEICHURONIC ACID BIOSYNTHESIS PROTEIN TUAE"/>
    <property type="match status" value="1"/>
</dbReference>
<keyword evidence="4 5" id="KW-0472">Membrane</keyword>
<dbReference type="PANTHER" id="PTHR37422:SF13">
    <property type="entry name" value="LIPOPOLYSACCHARIDE BIOSYNTHESIS PROTEIN PA4999-RELATED"/>
    <property type="match status" value="1"/>
</dbReference>
<evidence type="ECO:0000256" key="3">
    <source>
        <dbReference type="ARBA" id="ARBA00022989"/>
    </source>
</evidence>
<accession>A0ABR7RWJ5</accession>
<evidence type="ECO:0000256" key="2">
    <source>
        <dbReference type="ARBA" id="ARBA00022692"/>
    </source>
</evidence>
<feature type="transmembrane region" description="Helical" evidence="5">
    <location>
        <begin position="65"/>
        <end position="81"/>
    </location>
</feature>
<proteinExistence type="predicted"/>
<name>A0ABR7RWJ5_AQUAC</name>
<keyword evidence="8" id="KW-1185">Reference proteome</keyword>
<reference evidence="7 8" key="1">
    <citation type="submission" date="2016-06" db="EMBL/GenBank/DDBJ databases">
        <authorList>
            <person name="Ramos C."/>
            <person name="Pintado A."/>
            <person name="Crespo-Gomez J.I."/>
        </authorList>
    </citation>
    <scope>NUCLEOTIDE SEQUENCE [LARGE SCALE GENOMIC DNA]</scope>
    <source>
        <strain evidence="7 8">AVO110</strain>
    </source>
</reference>
<protein>
    <recommendedName>
        <fullName evidence="6">O-antigen ligase-related domain-containing protein</fullName>
    </recommendedName>
</protein>
<keyword evidence="3 5" id="KW-1133">Transmembrane helix</keyword>
<feature type="transmembrane region" description="Helical" evidence="5">
    <location>
        <begin position="121"/>
        <end position="138"/>
    </location>
</feature>
<feature type="transmembrane region" description="Helical" evidence="5">
    <location>
        <begin position="93"/>
        <end position="109"/>
    </location>
</feature>
<sequence>MKFPVLRESLLARWAVFGLLILLCAPWLMPSNKHYHQLIHVFLWAPALLALFLRDFRRRLLQPEMLLFVALAAWTLLVIAVQGGHDPQSKAKLPFYVALSLLGILLAARDARWSLESSLRLCVMAGGLGALLSILVFYTGEAPAPGQRLIATGLWDTAIMGAHAVGALAILGLFLGAGVVRRWLLFLLVLAVLAESLFIGLNQTRGVWLALFASLFLMLLARPSRRGGLLLGLVLLGVLGGALLEPQFLLQRGLSYRPTLWLGGLQLIREHWLLGLGFEAYEIAVPALQKSFKHPHNLFIDTGVRLGLPGLLLFLLLWGATLRRAWLNRDVALGRALLALWGFASIALLSDGIGLWLKPNADWLITWLTIALGMVLAVRQAEAAERR</sequence>
<feature type="transmembrane region" description="Helical" evidence="5">
    <location>
        <begin position="158"/>
        <end position="176"/>
    </location>
</feature>
<evidence type="ECO:0000256" key="4">
    <source>
        <dbReference type="ARBA" id="ARBA00023136"/>
    </source>
</evidence>
<dbReference type="Pfam" id="PF04932">
    <property type="entry name" value="Wzy_C"/>
    <property type="match status" value="1"/>
</dbReference>
<gene>
    <name evidence="7" type="ORF">A9179_02570</name>
</gene>
<feature type="transmembrane region" description="Helical" evidence="5">
    <location>
        <begin position="35"/>
        <end position="53"/>
    </location>
</feature>
<feature type="transmembrane region" description="Helical" evidence="5">
    <location>
        <begin position="363"/>
        <end position="381"/>
    </location>
</feature>
<feature type="transmembrane region" description="Helical" evidence="5">
    <location>
        <begin position="338"/>
        <end position="357"/>
    </location>
</feature>
<dbReference type="Proteomes" id="UP000744555">
    <property type="component" value="Unassembled WGS sequence"/>
</dbReference>
<comment type="caution">
    <text evidence="7">The sequence shown here is derived from an EMBL/GenBank/DDBJ whole genome shotgun (WGS) entry which is preliminary data.</text>
</comment>
<feature type="transmembrane region" description="Helical" evidence="5">
    <location>
        <begin position="12"/>
        <end position="29"/>
    </location>
</feature>
<evidence type="ECO:0000313" key="7">
    <source>
        <dbReference type="EMBL" id="MBC9249154.1"/>
    </source>
</evidence>
<evidence type="ECO:0000256" key="5">
    <source>
        <dbReference type="SAM" id="Phobius"/>
    </source>
</evidence>
<evidence type="ECO:0000313" key="8">
    <source>
        <dbReference type="Proteomes" id="UP000744555"/>
    </source>
</evidence>
<feature type="transmembrane region" description="Helical" evidence="5">
    <location>
        <begin position="206"/>
        <end position="222"/>
    </location>
</feature>
<feature type="transmembrane region" description="Helical" evidence="5">
    <location>
        <begin position="183"/>
        <end position="200"/>
    </location>
</feature>
<dbReference type="RefSeq" id="WP_187804309.1">
    <property type="nucleotide sequence ID" value="NZ_LZEU01000001.1"/>
</dbReference>